<proteinExistence type="predicted"/>
<evidence type="ECO:0000256" key="3">
    <source>
        <dbReference type="ARBA" id="ARBA00022989"/>
    </source>
</evidence>
<protein>
    <submittedName>
        <fullName evidence="7">Energy-coupling factor transport system permease protein</fullName>
    </submittedName>
</protein>
<evidence type="ECO:0000256" key="5">
    <source>
        <dbReference type="SAM" id="MobiDB-lite"/>
    </source>
</evidence>
<keyword evidence="4 6" id="KW-0472">Membrane</keyword>
<accession>A0A1H1KVJ4</accession>
<evidence type="ECO:0000256" key="6">
    <source>
        <dbReference type="SAM" id="Phobius"/>
    </source>
</evidence>
<feature type="transmembrane region" description="Helical" evidence="6">
    <location>
        <begin position="55"/>
        <end position="72"/>
    </location>
</feature>
<feature type="compositionally biased region" description="Basic and acidic residues" evidence="5">
    <location>
        <begin position="32"/>
        <end position="44"/>
    </location>
</feature>
<sequence length="342" mass="35922">MPCTTATPSCGATSRRGSSVGRTQDKCKRRAVARDAGARPADEPRADVAFGQSHPVVAAVYFAAVIGIGTLVTQPVFVAISVAGALLFGACLQGALSTARRLRWQLPMVALVCLANPLFSHSGATVVATLGPVTVRLEALAYGLCMGGSLVCMLQWVSNAACVLTEDRLLELSGSRLPVVSTMVSMAIQLVPQLRRRYGVVSSTRAACTCARTPAAGGPAAAPARGASRMGYVNASTVLMAWAMEDSVERADAMRARGWEVGGPRSRYRLQTLRVRDVVLATAVGSLALACALLAWVAQSQWSFYPTMPALVPWWGYAPYAALSLGPAVVTAVGRVREGSLR</sequence>
<comment type="subcellular location">
    <subcellularLocation>
        <location evidence="1">Membrane</location>
        <topology evidence="1">Multi-pass membrane protein</topology>
    </subcellularLocation>
</comment>
<dbReference type="EMBL" id="LT629759">
    <property type="protein sequence ID" value="SDR66378.1"/>
    <property type="molecule type" value="Genomic_DNA"/>
</dbReference>
<feature type="compositionally biased region" description="Polar residues" evidence="5">
    <location>
        <begin position="1"/>
        <end position="22"/>
    </location>
</feature>
<keyword evidence="3 6" id="KW-1133">Transmembrane helix</keyword>
<evidence type="ECO:0000256" key="2">
    <source>
        <dbReference type="ARBA" id="ARBA00022692"/>
    </source>
</evidence>
<evidence type="ECO:0000256" key="4">
    <source>
        <dbReference type="ARBA" id="ARBA00023136"/>
    </source>
</evidence>
<gene>
    <name evidence="7" type="ORF">SAMN04489857_0407</name>
</gene>
<keyword evidence="2 6" id="KW-0812">Transmembrane</keyword>
<evidence type="ECO:0000313" key="7">
    <source>
        <dbReference type="EMBL" id="SDR66378.1"/>
    </source>
</evidence>
<reference evidence="8" key="1">
    <citation type="submission" date="2016-10" db="EMBL/GenBank/DDBJ databases">
        <authorList>
            <person name="Varghese N."/>
            <person name="Submissions S."/>
        </authorList>
    </citation>
    <scope>NUCLEOTIDE SEQUENCE [LARGE SCALE GENOMIC DNA]</scope>
    <source>
        <strain evidence="8">DSM 22620</strain>
    </source>
</reference>
<dbReference type="Proteomes" id="UP000199480">
    <property type="component" value="Chromosome I"/>
</dbReference>
<dbReference type="CDD" id="cd16914">
    <property type="entry name" value="EcfT"/>
    <property type="match status" value="1"/>
</dbReference>
<dbReference type="GO" id="GO:0005886">
    <property type="term" value="C:plasma membrane"/>
    <property type="evidence" value="ECO:0007669"/>
    <property type="project" value="UniProtKB-ARBA"/>
</dbReference>
<dbReference type="AlphaFoldDB" id="A0A1H1KVJ4"/>
<feature type="transmembrane region" description="Helical" evidence="6">
    <location>
        <begin position="317"/>
        <end position="336"/>
    </location>
</feature>
<evidence type="ECO:0000313" key="8">
    <source>
        <dbReference type="Proteomes" id="UP000199480"/>
    </source>
</evidence>
<evidence type="ECO:0000256" key="1">
    <source>
        <dbReference type="ARBA" id="ARBA00004141"/>
    </source>
</evidence>
<organism evidence="7 8">
    <name type="scientific">Parafannyhessea umbonata</name>
    <dbReference type="NCBI Taxonomy" id="604330"/>
    <lineage>
        <taxon>Bacteria</taxon>
        <taxon>Bacillati</taxon>
        <taxon>Actinomycetota</taxon>
        <taxon>Coriobacteriia</taxon>
        <taxon>Coriobacteriales</taxon>
        <taxon>Atopobiaceae</taxon>
        <taxon>Parafannyhessea</taxon>
    </lineage>
</organism>
<feature type="transmembrane region" description="Helical" evidence="6">
    <location>
        <begin position="278"/>
        <end position="297"/>
    </location>
</feature>
<feature type="transmembrane region" description="Helical" evidence="6">
    <location>
        <begin position="78"/>
        <end position="96"/>
    </location>
</feature>
<dbReference type="InterPro" id="IPR003339">
    <property type="entry name" value="ABC/ECF_trnsptr_transmembrane"/>
</dbReference>
<name>A0A1H1KVJ4_9ACTN</name>
<feature type="region of interest" description="Disordered" evidence="5">
    <location>
        <begin position="1"/>
        <end position="44"/>
    </location>
</feature>